<comment type="caution">
    <text evidence="2">The sequence shown here is derived from an EMBL/GenBank/DDBJ whole genome shotgun (WGS) entry which is preliminary data.</text>
</comment>
<protein>
    <submittedName>
        <fullName evidence="2">DNA-binding MarR family transcriptional regulator</fullName>
    </submittedName>
</protein>
<dbReference type="EMBL" id="QUMQ01000001">
    <property type="protein sequence ID" value="REF94441.1"/>
    <property type="molecule type" value="Genomic_DNA"/>
</dbReference>
<keyword evidence="2" id="KW-0238">DNA-binding</keyword>
<evidence type="ECO:0000313" key="2">
    <source>
        <dbReference type="EMBL" id="REF94441.1"/>
    </source>
</evidence>
<reference evidence="2 3" key="1">
    <citation type="submission" date="2018-08" db="EMBL/GenBank/DDBJ databases">
        <title>Sequencing the genomes of 1000 actinobacteria strains.</title>
        <authorList>
            <person name="Klenk H.-P."/>
        </authorList>
    </citation>
    <scope>NUCLEOTIDE SEQUENCE [LARGE SCALE GENOMIC DNA]</scope>
    <source>
        <strain evidence="2 3">DSM 44099</strain>
    </source>
</reference>
<organism evidence="2 3">
    <name type="scientific">Asanoa ferruginea</name>
    <dbReference type="NCBI Taxonomy" id="53367"/>
    <lineage>
        <taxon>Bacteria</taxon>
        <taxon>Bacillati</taxon>
        <taxon>Actinomycetota</taxon>
        <taxon>Actinomycetes</taxon>
        <taxon>Micromonosporales</taxon>
        <taxon>Micromonosporaceae</taxon>
        <taxon>Asanoa</taxon>
    </lineage>
</organism>
<name>A0A3D9ZAT9_9ACTN</name>
<accession>A0A3D9ZAT9</accession>
<dbReference type="InterPro" id="IPR000835">
    <property type="entry name" value="HTH_MarR-typ"/>
</dbReference>
<dbReference type="SUPFAM" id="SSF46785">
    <property type="entry name" value="Winged helix' DNA-binding domain"/>
    <property type="match status" value="1"/>
</dbReference>
<gene>
    <name evidence="2" type="ORF">DFJ67_0361</name>
</gene>
<dbReference type="Proteomes" id="UP000256913">
    <property type="component" value="Unassembled WGS sequence"/>
</dbReference>
<dbReference type="InterPro" id="IPR036390">
    <property type="entry name" value="WH_DNA-bd_sf"/>
</dbReference>
<dbReference type="AlphaFoldDB" id="A0A3D9ZAT9"/>
<proteinExistence type="predicted"/>
<dbReference type="InterPro" id="IPR036388">
    <property type="entry name" value="WH-like_DNA-bd_sf"/>
</dbReference>
<evidence type="ECO:0000259" key="1">
    <source>
        <dbReference type="Pfam" id="PF12802"/>
    </source>
</evidence>
<feature type="domain" description="HTH marR-type" evidence="1">
    <location>
        <begin position="43"/>
        <end position="89"/>
    </location>
</feature>
<sequence>MNPVELILLGRTLMKIGEQALPTPASGRHSGGERTVVIVMNDVYENPGTTVTEVAQRTGLPQSAVSGAIARLREVGSVLAEPDPADRRRQLLRRDPDVTPRRRTVAAAGITDAVAAALGEHDPADLAQVLAALETLGHWLSPQTIVRLRAEATEQL</sequence>
<dbReference type="GO" id="GO:0003700">
    <property type="term" value="F:DNA-binding transcription factor activity"/>
    <property type="evidence" value="ECO:0007669"/>
    <property type="project" value="InterPro"/>
</dbReference>
<dbReference type="Pfam" id="PF12802">
    <property type="entry name" value="MarR_2"/>
    <property type="match status" value="1"/>
</dbReference>
<evidence type="ECO:0000313" key="3">
    <source>
        <dbReference type="Proteomes" id="UP000256913"/>
    </source>
</evidence>
<dbReference type="GO" id="GO:0003677">
    <property type="term" value="F:DNA binding"/>
    <property type="evidence" value="ECO:0007669"/>
    <property type="project" value="UniProtKB-KW"/>
</dbReference>
<keyword evidence="3" id="KW-1185">Reference proteome</keyword>
<dbReference type="Gene3D" id="1.10.10.10">
    <property type="entry name" value="Winged helix-like DNA-binding domain superfamily/Winged helix DNA-binding domain"/>
    <property type="match status" value="1"/>
</dbReference>
<dbReference type="RefSeq" id="WP_203784235.1">
    <property type="nucleotide sequence ID" value="NZ_BONB01000066.1"/>
</dbReference>